<dbReference type="AlphaFoldDB" id="A0A1T4SJ49"/>
<dbReference type="OrthoDB" id="5873906at2"/>
<dbReference type="GeneID" id="70581879"/>
<accession>A0A1T4SJ49</accession>
<name>A0A1T4SJ49_VIBCI</name>
<sequence>MSDNKLEGIDEFPLTSASAKKLINELASNHTARVYISSHARERMEQRGVTRMQVFQVLSNKHSRITEAPHQTPRGDWKCNLQGMAAGEIVEVVVSLKRHESDPSAFVVTVIVK</sequence>
<evidence type="ECO:0000313" key="2">
    <source>
        <dbReference type="Proteomes" id="UP000190834"/>
    </source>
</evidence>
<dbReference type="STRING" id="1123491.SAMN02745782_03326"/>
<dbReference type="InterPro" id="IPR025354">
    <property type="entry name" value="DUF4258"/>
</dbReference>
<reference evidence="2" key="1">
    <citation type="submission" date="2017-02" db="EMBL/GenBank/DDBJ databases">
        <authorList>
            <person name="Varghese N."/>
            <person name="Submissions S."/>
        </authorList>
    </citation>
    <scope>NUCLEOTIDE SEQUENCE [LARGE SCALE GENOMIC DNA]</scope>
    <source>
        <strain evidence="2">DSM 19608</strain>
    </source>
</reference>
<evidence type="ECO:0000313" key="1">
    <source>
        <dbReference type="EMBL" id="SKA28206.1"/>
    </source>
</evidence>
<protein>
    <recommendedName>
        <fullName evidence="3">DUF4258 domain-containing protein</fullName>
    </recommendedName>
</protein>
<keyword evidence="2" id="KW-1185">Reference proteome</keyword>
<dbReference type="Pfam" id="PF14076">
    <property type="entry name" value="DUF4258"/>
    <property type="match status" value="1"/>
</dbReference>
<proteinExistence type="predicted"/>
<dbReference type="EMBL" id="FUXB01000033">
    <property type="protein sequence ID" value="SKA28206.1"/>
    <property type="molecule type" value="Genomic_DNA"/>
</dbReference>
<gene>
    <name evidence="1" type="ORF">SAMN02745782_03326</name>
</gene>
<dbReference type="RefSeq" id="WP_078927615.1">
    <property type="nucleotide sequence ID" value="NZ_FUXB01000033.1"/>
</dbReference>
<organism evidence="1 2">
    <name type="scientific">Vibrio cincinnatiensis DSM 19608</name>
    <dbReference type="NCBI Taxonomy" id="1123491"/>
    <lineage>
        <taxon>Bacteria</taxon>
        <taxon>Pseudomonadati</taxon>
        <taxon>Pseudomonadota</taxon>
        <taxon>Gammaproteobacteria</taxon>
        <taxon>Vibrionales</taxon>
        <taxon>Vibrionaceae</taxon>
        <taxon>Vibrio</taxon>
    </lineage>
</organism>
<dbReference type="Proteomes" id="UP000190834">
    <property type="component" value="Unassembled WGS sequence"/>
</dbReference>
<evidence type="ECO:0008006" key="3">
    <source>
        <dbReference type="Google" id="ProtNLM"/>
    </source>
</evidence>